<gene>
    <name evidence="1" type="ORF">F5X71_34660</name>
</gene>
<protein>
    <submittedName>
        <fullName evidence="1">Uncharacterized protein</fullName>
    </submittedName>
</protein>
<name>A0A6G9Y0N6_NOCBR</name>
<dbReference type="Proteomes" id="UP000501705">
    <property type="component" value="Chromosome"/>
</dbReference>
<dbReference type="EMBL" id="CP046171">
    <property type="protein sequence ID" value="QIS06769.1"/>
    <property type="molecule type" value="Genomic_DNA"/>
</dbReference>
<organism evidence="1 2">
    <name type="scientific">Nocardia brasiliensis</name>
    <dbReference type="NCBI Taxonomy" id="37326"/>
    <lineage>
        <taxon>Bacteria</taxon>
        <taxon>Bacillati</taxon>
        <taxon>Actinomycetota</taxon>
        <taxon>Actinomycetes</taxon>
        <taxon>Mycobacteriales</taxon>
        <taxon>Nocardiaceae</taxon>
        <taxon>Nocardia</taxon>
    </lineage>
</organism>
<reference evidence="1 2" key="1">
    <citation type="journal article" date="2019" name="ACS Chem. Biol.">
        <title>Identification and Mobilization of a Cryptic Antibiotic Biosynthesis Gene Locus from a Human-Pathogenic Nocardia Isolate.</title>
        <authorList>
            <person name="Herisse M."/>
            <person name="Ishida K."/>
            <person name="Porter J.L."/>
            <person name="Howden B."/>
            <person name="Hertweck C."/>
            <person name="Stinear T.P."/>
            <person name="Pidot S.J."/>
        </authorList>
    </citation>
    <scope>NUCLEOTIDE SEQUENCE [LARGE SCALE GENOMIC DNA]</scope>
    <source>
        <strain evidence="1 2">AUSMDU00024985</strain>
    </source>
</reference>
<evidence type="ECO:0000313" key="2">
    <source>
        <dbReference type="Proteomes" id="UP000501705"/>
    </source>
</evidence>
<sequence>MAGRWEQIAEFTAHCHPAAPPRTLERYARTAAKFEQVRAALYTTGAKPPAAFGKLAGVLAELSEQVGIPTPSAQDWHGDAQDWGAIRGVTHSTGHLPCDLAAILIDRDWRYTADND</sequence>
<proteinExistence type="predicted"/>
<accession>A0A6G9Y0N6</accession>
<dbReference type="AlphaFoldDB" id="A0A6G9Y0N6"/>
<evidence type="ECO:0000313" key="1">
    <source>
        <dbReference type="EMBL" id="QIS06769.1"/>
    </source>
</evidence>